<reference evidence="3" key="2">
    <citation type="submission" date="2020-02" db="EMBL/GenBank/DDBJ databases">
        <authorList>
            <person name="Gilchrist C.L.M."/>
            <person name="Chooi Y.-H."/>
        </authorList>
    </citation>
    <scope>NUCLEOTIDE SEQUENCE</scope>
    <source>
        <strain evidence="3">MST-FP2251</strain>
    </source>
</reference>
<comment type="caution">
    <text evidence="3">The sequence shown here is derived from an EMBL/GenBank/DDBJ whole genome shotgun (WGS) entry which is preliminary data.</text>
</comment>
<evidence type="ECO:0000256" key="2">
    <source>
        <dbReference type="SAM" id="MobiDB-lite"/>
    </source>
</evidence>
<feature type="region of interest" description="Disordered" evidence="2">
    <location>
        <begin position="283"/>
        <end position="320"/>
    </location>
</feature>
<evidence type="ECO:0000313" key="3">
    <source>
        <dbReference type="EMBL" id="KAF9887904.1"/>
    </source>
</evidence>
<evidence type="ECO:0000256" key="1">
    <source>
        <dbReference type="SAM" id="Coils"/>
    </source>
</evidence>
<feature type="compositionally biased region" description="Low complexity" evidence="2">
    <location>
        <begin position="14"/>
        <end position="25"/>
    </location>
</feature>
<keyword evidence="4" id="KW-1185">Reference proteome</keyword>
<feature type="coiled-coil region" evidence="1">
    <location>
        <begin position="517"/>
        <end position="544"/>
    </location>
</feature>
<evidence type="ECO:0008006" key="5">
    <source>
        <dbReference type="Google" id="ProtNLM"/>
    </source>
</evidence>
<reference evidence="3" key="1">
    <citation type="journal article" date="2019" name="Beilstein J. Org. Chem.">
        <title>Nanangenines: drimane sesquiterpenoids as the dominant metabolite cohort of a novel Australian fungus, Aspergillus nanangensis.</title>
        <authorList>
            <person name="Lacey H.J."/>
            <person name="Gilchrist C.L.M."/>
            <person name="Crombie A."/>
            <person name="Kalaitzis J.A."/>
            <person name="Vuong D."/>
            <person name="Rutledge P.J."/>
            <person name="Turner P."/>
            <person name="Pitt J.I."/>
            <person name="Lacey E."/>
            <person name="Chooi Y.H."/>
            <person name="Piggott A.M."/>
        </authorList>
    </citation>
    <scope>NUCLEOTIDE SEQUENCE</scope>
    <source>
        <strain evidence="3">MST-FP2251</strain>
    </source>
</reference>
<organism evidence="3 4">
    <name type="scientific">Aspergillus nanangensis</name>
    <dbReference type="NCBI Taxonomy" id="2582783"/>
    <lineage>
        <taxon>Eukaryota</taxon>
        <taxon>Fungi</taxon>
        <taxon>Dikarya</taxon>
        <taxon>Ascomycota</taxon>
        <taxon>Pezizomycotina</taxon>
        <taxon>Eurotiomycetes</taxon>
        <taxon>Eurotiomycetidae</taxon>
        <taxon>Eurotiales</taxon>
        <taxon>Aspergillaceae</taxon>
        <taxon>Aspergillus</taxon>
        <taxon>Aspergillus subgen. Circumdati</taxon>
    </lineage>
</organism>
<evidence type="ECO:0000313" key="4">
    <source>
        <dbReference type="Proteomes" id="UP001194746"/>
    </source>
</evidence>
<protein>
    <recommendedName>
        <fullName evidence="5">Tafazzin</fullName>
    </recommendedName>
</protein>
<sequence length="593" mass="66720">MPKKHQKSLYTKPASTAHHTLASSSRHNQNDPFRPSQTPSSTEAPSVNDLIDHLRRTQVFRPSENDSRTPNTPYVASRSVHPSVRNLLELPETPPPRPRPGSRRTAVGGQRVRLRRIPGPPPPESWLAGNYGIETPEEDELDSLDTGAETSRIIYRLERLPGAVFPGEDTMLHTLLKSMASHWLWHLEYDGQFLAILPDHLKVLLMSYVAVYAEGQLSGSHIHELPQPAEAHARMAQGLRLLFHNEGSYESENSDSNITRLDLSGTIGRYMSLNQLSNELFVPKKPTQQSNVVPSSWEDEDDEEEPESDPNPEPVTLTLPQTPTQRTLRFHNLRYLSLAHPKTANWSSLIRLLSRLPTLTHLSLAHWPTPTVTPNAVNSRIRHPTHRSLTFSYSGTDAYAAYDNNWAEAASILRKLSRVSYCLKWLDLEGCGSWLPALNWDARGPDGKTLPSGPEWNGSWRDIEFVRLGPGWLPNTDRLPHPSAAAASSPLPSSSSLVASIHAPHLPSTEQDGLPWDVELERQIRRQEKDMQEFREVVQTAKAVQQRILLTRKEGRGKWVRFSFGLEDLGDGVLRKLLGSDYLAREESRGYDD</sequence>
<dbReference type="Proteomes" id="UP001194746">
    <property type="component" value="Unassembled WGS sequence"/>
</dbReference>
<proteinExistence type="predicted"/>
<name>A0AAD4CJW7_ASPNN</name>
<feature type="compositionally biased region" description="Acidic residues" evidence="2">
    <location>
        <begin position="297"/>
        <end position="310"/>
    </location>
</feature>
<dbReference type="AlphaFoldDB" id="A0AAD4CJW7"/>
<gene>
    <name evidence="3" type="ORF">FE257_009426</name>
</gene>
<accession>A0AAD4CJW7</accession>
<feature type="compositionally biased region" description="Polar residues" evidence="2">
    <location>
        <begin position="26"/>
        <end position="45"/>
    </location>
</feature>
<feature type="region of interest" description="Disordered" evidence="2">
    <location>
        <begin position="1"/>
        <end position="109"/>
    </location>
</feature>
<dbReference type="EMBL" id="VCAU01000054">
    <property type="protein sequence ID" value="KAF9887904.1"/>
    <property type="molecule type" value="Genomic_DNA"/>
</dbReference>
<keyword evidence="1" id="KW-0175">Coiled coil</keyword>
<dbReference type="SUPFAM" id="SSF52047">
    <property type="entry name" value="RNI-like"/>
    <property type="match status" value="1"/>
</dbReference>